<dbReference type="PANTHER" id="PTHR11161:SF0">
    <property type="entry name" value="O-ACYLTRANSFERASE LIKE PROTEIN"/>
    <property type="match status" value="1"/>
</dbReference>
<keyword evidence="3" id="KW-1185">Reference proteome</keyword>
<evidence type="ECO:0000313" key="3">
    <source>
        <dbReference type="Proteomes" id="UP000499080"/>
    </source>
</evidence>
<dbReference type="OrthoDB" id="6435258at2759"/>
<dbReference type="Proteomes" id="UP000499080">
    <property type="component" value="Unassembled WGS sequence"/>
</dbReference>
<keyword evidence="1" id="KW-0812">Transmembrane</keyword>
<dbReference type="PANTHER" id="PTHR11161">
    <property type="entry name" value="O-ACYLTRANSFERASE"/>
    <property type="match status" value="1"/>
</dbReference>
<dbReference type="AlphaFoldDB" id="A0A4Y2LL61"/>
<evidence type="ECO:0000313" key="2">
    <source>
        <dbReference type="EMBL" id="GBN14286.1"/>
    </source>
</evidence>
<keyword evidence="1" id="KW-1133">Transmembrane helix</keyword>
<name>A0A4Y2LL61_ARAVE</name>
<accession>A0A4Y2LL61</accession>
<feature type="transmembrane region" description="Helical" evidence="1">
    <location>
        <begin position="131"/>
        <end position="153"/>
    </location>
</feature>
<protein>
    <submittedName>
        <fullName evidence="2">Uncharacterized protein</fullName>
    </submittedName>
</protein>
<dbReference type="EMBL" id="BGPR01005886">
    <property type="protein sequence ID" value="GBN14286.1"/>
    <property type="molecule type" value="Genomic_DNA"/>
</dbReference>
<evidence type="ECO:0000256" key="1">
    <source>
        <dbReference type="SAM" id="Phobius"/>
    </source>
</evidence>
<comment type="caution">
    <text evidence="2">The sequence shown here is derived from an EMBL/GenBank/DDBJ whole genome shotgun (WGS) entry which is preliminary data.</text>
</comment>
<dbReference type="InterPro" id="IPR052728">
    <property type="entry name" value="O2_lipid_transport_reg"/>
</dbReference>
<feature type="transmembrane region" description="Helical" evidence="1">
    <location>
        <begin position="100"/>
        <end position="119"/>
    </location>
</feature>
<organism evidence="2 3">
    <name type="scientific">Araneus ventricosus</name>
    <name type="common">Orbweaver spider</name>
    <name type="synonym">Epeira ventricosa</name>
    <dbReference type="NCBI Taxonomy" id="182803"/>
    <lineage>
        <taxon>Eukaryota</taxon>
        <taxon>Metazoa</taxon>
        <taxon>Ecdysozoa</taxon>
        <taxon>Arthropoda</taxon>
        <taxon>Chelicerata</taxon>
        <taxon>Arachnida</taxon>
        <taxon>Araneae</taxon>
        <taxon>Araneomorphae</taxon>
        <taxon>Entelegynae</taxon>
        <taxon>Araneoidea</taxon>
        <taxon>Araneidae</taxon>
        <taxon>Araneus</taxon>
    </lineage>
</organism>
<feature type="transmembrane region" description="Helical" evidence="1">
    <location>
        <begin position="61"/>
        <end position="80"/>
    </location>
</feature>
<proteinExistence type="predicted"/>
<sequence length="203" mass="23618">MDIFRIGFHLSDIQGFFEGSLETFNNLIEKPYTRVSSYLVGILLGHYLSSTNMDRTARRNLVFLCCGWIFTAIFMCISFFSLGDAKESLIKFAVLNGLKHLLFACGISWLIFVCSTGQAEFINRCLSWHGFIVLSRLSYCAYLLNFLVVEYHFLRLRELGEFSFAHAENLREFSAIDFLEYFHYMARFVFSFFLKGRESSKHT</sequence>
<keyword evidence="1" id="KW-0472">Membrane</keyword>
<gene>
    <name evidence="2" type="ORF">AVEN_43808_1</name>
</gene>
<reference evidence="2 3" key="1">
    <citation type="journal article" date="2019" name="Sci. Rep.">
        <title>Orb-weaving spider Araneus ventricosus genome elucidates the spidroin gene catalogue.</title>
        <authorList>
            <person name="Kono N."/>
            <person name="Nakamura H."/>
            <person name="Ohtoshi R."/>
            <person name="Moran D.A.P."/>
            <person name="Shinohara A."/>
            <person name="Yoshida Y."/>
            <person name="Fujiwara M."/>
            <person name="Mori M."/>
            <person name="Tomita M."/>
            <person name="Arakawa K."/>
        </authorList>
    </citation>
    <scope>NUCLEOTIDE SEQUENCE [LARGE SCALE GENOMIC DNA]</scope>
</reference>